<accession>A0A9N9HZS6</accession>
<name>A0A9N9HZS6_9GLOM</name>
<dbReference type="Proteomes" id="UP000789759">
    <property type="component" value="Unassembled WGS sequence"/>
</dbReference>
<evidence type="ECO:0000313" key="4">
    <source>
        <dbReference type="Proteomes" id="UP000789759"/>
    </source>
</evidence>
<evidence type="ECO:0000256" key="1">
    <source>
        <dbReference type="SAM" id="Coils"/>
    </source>
</evidence>
<reference evidence="3" key="1">
    <citation type="submission" date="2021-06" db="EMBL/GenBank/DDBJ databases">
        <authorList>
            <person name="Kallberg Y."/>
            <person name="Tangrot J."/>
            <person name="Rosling A."/>
        </authorList>
    </citation>
    <scope>NUCLEOTIDE SEQUENCE</scope>
    <source>
        <strain evidence="3">FL966</strain>
    </source>
</reference>
<dbReference type="AlphaFoldDB" id="A0A9N9HZS6"/>
<protein>
    <submittedName>
        <fullName evidence="3">446_t:CDS:1</fullName>
    </submittedName>
</protein>
<proteinExistence type="predicted"/>
<dbReference type="Pfam" id="PF14516">
    <property type="entry name" value="AAA_35"/>
    <property type="match status" value="1"/>
</dbReference>
<keyword evidence="4" id="KW-1185">Reference proteome</keyword>
<dbReference type="OrthoDB" id="2369467at2759"/>
<keyword evidence="1" id="KW-0175">Coiled coil</keyword>
<evidence type="ECO:0000256" key="2">
    <source>
        <dbReference type="SAM" id="MobiDB-lite"/>
    </source>
</evidence>
<dbReference type="InterPro" id="IPR027417">
    <property type="entry name" value="P-loop_NTPase"/>
</dbReference>
<feature type="coiled-coil region" evidence="1">
    <location>
        <begin position="628"/>
        <end position="700"/>
    </location>
</feature>
<dbReference type="SUPFAM" id="SSF52540">
    <property type="entry name" value="P-loop containing nucleoside triphosphate hydrolases"/>
    <property type="match status" value="1"/>
</dbReference>
<comment type="caution">
    <text evidence="3">The sequence shown here is derived from an EMBL/GenBank/DDBJ whole genome shotgun (WGS) entry which is preliminary data.</text>
</comment>
<organism evidence="3 4">
    <name type="scientific">Cetraspora pellucida</name>
    <dbReference type="NCBI Taxonomy" id="1433469"/>
    <lineage>
        <taxon>Eukaryota</taxon>
        <taxon>Fungi</taxon>
        <taxon>Fungi incertae sedis</taxon>
        <taxon>Mucoromycota</taxon>
        <taxon>Glomeromycotina</taxon>
        <taxon>Glomeromycetes</taxon>
        <taxon>Diversisporales</taxon>
        <taxon>Gigasporaceae</taxon>
        <taxon>Cetraspora</taxon>
    </lineage>
</organism>
<feature type="non-terminal residue" evidence="3">
    <location>
        <position position="1"/>
    </location>
</feature>
<sequence>LLTCVSLILELKKKRKAEEELVITKPKKRRWEVNGAIQPNIVHAVYFVDPTEESRPLLEKIQEGQFVALHGARASGKSTRVHQIQKQLNDEGYVCIYVSLEQINIKSVDNFWHTLGSHLYLDVPKYIRPDSINSSNDFDLVFQKSKWENRVVLFIDEFDMLYHATEDVLSSCLNTLRGIKGTKENYAIWSVVAIGPFSILYLNSNNFTTSPFNVNEPFKNPNFTLEQVQFLYKEFEDEYNLTIDQEVIEDIYTQTNGHAGLVCLCGRAIYRKLLSELGVEMRLNYDIWQHFTAFLLGNEILEYPTFIRMKDVLLKDDTDTRRAINFIRSDFLVNNDPIYVAENKKDLALFLTAEGVLVPGGDAGTFKISSPLVHWLVLQRIIPYMFPTSPKVEVPYHPSTGNLDILEALKQIVSIFDQETIKSCNSFKLARVLVNNANNREVPRESMYDAELYRIMSNWLGRFTVTGQWHLKYRASGHINNKYVDIVISRPDHPTIALELLATATKKELKEHYERALLYDKKLPADDTWIVHFTCEENAISEPCWPTKSQLQKGLRAVYFWHNLDFTKIKMIACWWDTNNNTKHVTDVEEIMTARPGKFFGIFKNIEQFLPYIKLLLIMSEEANPSELEVLRQRIIDLEAENAKIMREKAELEARDAELKARIEELEKNKGVTTKLEFENAELKARVAKLEEDYMQMQNGNVTEVTNSPNNSSSNLYSVTEQILESKQGEEMGIDAFLDEVHKKKVSDDIRQRNREKKHQAQESLLIQPEEKTSHDLNSAI</sequence>
<dbReference type="Gene3D" id="3.40.50.300">
    <property type="entry name" value="P-loop containing nucleotide triphosphate hydrolases"/>
    <property type="match status" value="1"/>
</dbReference>
<dbReference type="EMBL" id="CAJVQA010012237">
    <property type="protein sequence ID" value="CAG8714868.1"/>
    <property type="molecule type" value="Genomic_DNA"/>
</dbReference>
<evidence type="ECO:0000313" key="3">
    <source>
        <dbReference type="EMBL" id="CAG8714868.1"/>
    </source>
</evidence>
<gene>
    <name evidence="3" type="ORF">CPELLU_LOCUS12532</name>
</gene>
<feature type="region of interest" description="Disordered" evidence="2">
    <location>
        <begin position="748"/>
        <end position="781"/>
    </location>
</feature>